<sequence length="105" mass="12206">MQKTFSNPDKVEKLLLIFAIGVIEIILNSNNEGLCYGGDKIENGNIYISSFLKSEKDNNDNMNEDNEDVNIIYIDFNEENDINLFQMDDKVKWNKKLSMFITLLF</sequence>
<gene>
    <name evidence="1" type="ORF">Glove_634g25</name>
</gene>
<evidence type="ECO:0000313" key="2">
    <source>
        <dbReference type="Proteomes" id="UP000266861"/>
    </source>
</evidence>
<comment type="caution">
    <text evidence="1">The sequence shown here is derived from an EMBL/GenBank/DDBJ whole genome shotgun (WGS) entry which is preliminary data.</text>
</comment>
<name>A0A397G910_9GLOM</name>
<proteinExistence type="predicted"/>
<dbReference type="EMBL" id="PQFF01000525">
    <property type="protein sequence ID" value="RHZ46108.1"/>
    <property type="molecule type" value="Genomic_DNA"/>
</dbReference>
<evidence type="ECO:0000313" key="1">
    <source>
        <dbReference type="EMBL" id="RHZ46108.1"/>
    </source>
</evidence>
<protein>
    <submittedName>
        <fullName evidence="1">Uncharacterized protein</fullName>
    </submittedName>
</protein>
<dbReference type="AlphaFoldDB" id="A0A397G910"/>
<keyword evidence="2" id="KW-1185">Reference proteome</keyword>
<accession>A0A397G910</accession>
<reference evidence="1 2" key="1">
    <citation type="submission" date="2018-08" db="EMBL/GenBank/DDBJ databases">
        <title>Genome and evolution of the arbuscular mycorrhizal fungus Diversispora epigaea (formerly Glomus versiforme) and its bacterial endosymbionts.</title>
        <authorList>
            <person name="Sun X."/>
            <person name="Fei Z."/>
            <person name="Harrison M."/>
        </authorList>
    </citation>
    <scope>NUCLEOTIDE SEQUENCE [LARGE SCALE GENOMIC DNA]</scope>
    <source>
        <strain evidence="1 2">IT104</strain>
    </source>
</reference>
<organism evidence="1 2">
    <name type="scientific">Diversispora epigaea</name>
    <dbReference type="NCBI Taxonomy" id="1348612"/>
    <lineage>
        <taxon>Eukaryota</taxon>
        <taxon>Fungi</taxon>
        <taxon>Fungi incertae sedis</taxon>
        <taxon>Mucoromycota</taxon>
        <taxon>Glomeromycotina</taxon>
        <taxon>Glomeromycetes</taxon>
        <taxon>Diversisporales</taxon>
        <taxon>Diversisporaceae</taxon>
        <taxon>Diversispora</taxon>
    </lineage>
</organism>
<dbReference type="Proteomes" id="UP000266861">
    <property type="component" value="Unassembled WGS sequence"/>
</dbReference>